<dbReference type="AlphaFoldDB" id="A0A5N6M0P5"/>
<proteinExistence type="predicted"/>
<sequence>MVSIVPPSSSFVAIFVFMIIARSSRRQKSCVLQIKSDLRLQRMDVLSEYPSAACTVDPPASNRWCDVFIGGGMAFLSTWGFFFRC</sequence>
<accession>A0A5N6M0P5</accession>
<dbReference type="EMBL" id="SZYD01000017">
    <property type="protein sequence ID" value="KAD3067136.1"/>
    <property type="molecule type" value="Genomic_DNA"/>
</dbReference>
<dbReference type="Proteomes" id="UP000326396">
    <property type="component" value="Linkage Group LG7"/>
</dbReference>
<protein>
    <submittedName>
        <fullName evidence="1">Uncharacterized protein</fullName>
    </submittedName>
</protein>
<name>A0A5N6M0P5_9ASTR</name>
<keyword evidence="2" id="KW-1185">Reference proteome</keyword>
<reference evidence="1 2" key="1">
    <citation type="submission" date="2019-05" db="EMBL/GenBank/DDBJ databases">
        <title>Mikania micrantha, genome provides insights into the molecular mechanism of rapid growth.</title>
        <authorList>
            <person name="Liu B."/>
        </authorList>
    </citation>
    <scope>NUCLEOTIDE SEQUENCE [LARGE SCALE GENOMIC DNA]</scope>
    <source>
        <strain evidence="1">NLD-2019</strain>
        <tissue evidence="1">Leaf</tissue>
    </source>
</reference>
<comment type="caution">
    <text evidence="1">The sequence shown here is derived from an EMBL/GenBank/DDBJ whole genome shotgun (WGS) entry which is preliminary data.</text>
</comment>
<gene>
    <name evidence="1" type="ORF">E3N88_35016</name>
</gene>
<evidence type="ECO:0000313" key="1">
    <source>
        <dbReference type="EMBL" id="KAD3067136.1"/>
    </source>
</evidence>
<evidence type="ECO:0000313" key="2">
    <source>
        <dbReference type="Proteomes" id="UP000326396"/>
    </source>
</evidence>
<organism evidence="1 2">
    <name type="scientific">Mikania micrantha</name>
    <name type="common">bitter vine</name>
    <dbReference type="NCBI Taxonomy" id="192012"/>
    <lineage>
        <taxon>Eukaryota</taxon>
        <taxon>Viridiplantae</taxon>
        <taxon>Streptophyta</taxon>
        <taxon>Embryophyta</taxon>
        <taxon>Tracheophyta</taxon>
        <taxon>Spermatophyta</taxon>
        <taxon>Magnoliopsida</taxon>
        <taxon>eudicotyledons</taxon>
        <taxon>Gunneridae</taxon>
        <taxon>Pentapetalae</taxon>
        <taxon>asterids</taxon>
        <taxon>campanulids</taxon>
        <taxon>Asterales</taxon>
        <taxon>Asteraceae</taxon>
        <taxon>Asteroideae</taxon>
        <taxon>Heliantheae alliance</taxon>
        <taxon>Eupatorieae</taxon>
        <taxon>Mikania</taxon>
    </lineage>
</organism>